<keyword evidence="1" id="KW-0472">Membrane</keyword>
<proteinExistence type="predicted"/>
<name>A0A9N9S6U1_9DIPT</name>
<accession>A0A9N9S6U1</accession>
<feature type="transmembrane region" description="Helical" evidence="1">
    <location>
        <begin position="5"/>
        <end position="24"/>
    </location>
</feature>
<dbReference type="OrthoDB" id="10393814at2759"/>
<evidence type="ECO:0000313" key="2">
    <source>
        <dbReference type="EMBL" id="CAG9810406.1"/>
    </source>
</evidence>
<evidence type="ECO:0000256" key="1">
    <source>
        <dbReference type="SAM" id="Phobius"/>
    </source>
</evidence>
<feature type="transmembrane region" description="Helical" evidence="1">
    <location>
        <begin position="76"/>
        <end position="94"/>
    </location>
</feature>
<organism evidence="2 3">
    <name type="scientific">Chironomus riparius</name>
    <dbReference type="NCBI Taxonomy" id="315576"/>
    <lineage>
        <taxon>Eukaryota</taxon>
        <taxon>Metazoa</taxon>
        <taxon>Ecdysozoa</taxon>
        <taxon>Arthropoda</taxon>
        <taxon>Hexapoda</taxon>
        <taxon>Insecta</taxon>
        <taxon>Pterygota</taxon>
        <taxon>Neoptera</taxon>
        <taxon>Endopterygota</taxon>
        <taxon>Diptera</taxon>
        <taxon>Nematocera</taxon>
        <taxon>Chironomoidea</taxon>
        <taxon>Chironomidae</taxon>
        <taxon>Chironominae</taxon>
        <taxon>Chironomus</taxon>
    </lineage>
</organism>
<reference evidence="2" key="1">
    <citation type="submission" date="2022-01" db="EMBL/GenBank/DDBJ databases">
        <authorList>
            <person name="King R."/>
        </authorList>
    </citation>
    <scope>NUCLEOTIDE SEQUENCE</scope>
</reference>
<evidence type="ECO:0000313" key="3">
    <source>
        <dbReference type="Proteomes" id="UP001153620"/>
    </source>
</evidence>
<reference evidence="2" key="2">
    <citation type="submission" date="2022-10" db="EMBL/GenBank/DDBJ databases">
        <authorList>
            <consortium name="ENA_rothamsted_submissions"/>
            <consortium name="culmorum"/>
            <person name="King R."/>
        </authorList>
    </citation>
    <scope>NUCLEOTIDE SEQUENCE</scope>
</reference>
<dbReference type="Proteomes" id="UP001153620">
    <property type="component" value="Chromosome 4"/>
</dbReference>
<dbReference type="EMBL" id="OU895880">
    <property type="protein sequence ID" value="CAG9810406.1"/>
    <property type="molecule type" value="Genomic_DNA"/>
</dbReference>
<keyword evidence="3" id="KW-1185">Reference proteome</keyword>
<keyword evidence="1" id="KW-0812">Transmembrane</keyword>
<dbReference type="AlphaFoldDB" id="A0A9N9S6U1"/>
<gene>
    <name evidence="2" type="ORF">CHIRRI_LOCUS13220</name>
</gene>
<keyword evidence="1" id="KW-1133">Transmembrane helix</keyword>
<sequence>MGKSLYILSAINSLCCLLLIVYQVPPFLEATDYVSIYRRKQYVIETSKLIAYILGFAAYLTLGCYKSCFDRIHTNFNLKFCAASLILTFAVTYDGFMNEIYHYLAYGAINFLCMFLVYNEIMREWEEEMRADQYIDAKSDKYEKIKNETDCVLDIGEAKRREAEMV</sequence>
<feature type="transmembrane region" description="Helical" evidence="1">
    <location>
        <begin position="49"/>
        <end position="69"/>
    </location>
</feature>
<protein>
    <submittedName>
        <fullName evidence="2">Uncharacterized protein</fullName>
    </submittedName>
</protein>
<feature type="transmembrane region" description="Helical" evidence="1">
    <location>
        <begin position="100"/>
        <end position="121"/>
    </location>
</feature>